<keyword evidence="2" id="KW-0597">Phosphoprotein</keyword>
<dbReference type="PROSITE" id="PS50086">
    <property type="entry name" value="TBC_RABGAP"/>
    <property type="match status" value="1"/>
</dbReference>
<dbReference type="Gene3D" id="1.10.8.270">
    <property type="entry name" value="putative rabgap domain of human tbc1 domain family member 14 like domains"/>
    <property type="match status" value="1"/>
</dbReference>
<reference evidence="5" key="2">
    <citation type="submission" date="2025-08" db="UniProtKB">
        <authorList>
            <consortium name="Ensembl"/>
        </authorList>
    </citation>
    <scope>IDENTIFICATION</scope>
</reference>
<dbReference type="InterPro" id="IPR000195">
    <property type="entry name" value="Rab-GAP-TBC_dom"/>
</dbReference>
<dbReference type="PANTHER" id="PTHR22957:SF255">
    <property type="entry name" value="TBC1 DOMAIN FAMILY MEMBER 22A"/>
    <property type="match status" value="1"/>
</dbReference>
<reference evidence="5" key="1">
    <citation type="submission" date="2020-07" db="EMBL/GenBank/DDBJ databases">
        <title>A long reads based de novo assembly of the rainbow trout Arlee double haploid line genome.</title>
        <authorList>
            <person name="Gao G."/>
            <person name="Palti Y."/>
        </authorList>
    </citation>
    <scope>NUCLEOTIDE SEQUENCE [LARGE SCALE GENOMIC DNA]</scope>
</reference>
<dbReference type="Gene3D" id="1.10.10.750">
    <property type="entry name" value="Ypt/Rab-GAP domain of gyp1p, domain 1"/>
    <property type="match status" value="1"/>
</dbReference>
<dbReference type="Pfam" id="PF00566">
    <property type="entry name" value="RabGAP-TBC"/>
    <property type="match status" value="1"/>
</dbReference>
<dbReference type="Proteomes" id="UP000694395">
    <property type="component" value="Chromosome 15"/>
</dbReference>
<dbReference type="FunFam" id="1.10.472.80:FF:000001">
    <property type="entry name" value="TBC1 domain family member 22B"/>
    <property type="match status" value="1"/>
</dbReference>
<dbReference type="AlphaFoldDB" id="A0A8C7S895"/>
<dbReference type="SMART" id="SM00164">
    <property type="entry name" value="TBC"/>
    <property type="match status" value="1"/>
</dbReference>
<dbReference type="Gene3D" id="1.10.472.80">
    <property type="entry name" value="Ypt/Rab-GAP domain of gyp1p, domain 3"/>
    <property type="match status" value="1"/>
</dbReference>
<protein>
    <submittedName>
        <fullName evidence="5">TBC1 domain family, member 22a</fullName>
    </submittedName>
</protein>
<organism evidence="5 6">
    <name type="scientific">Oncorhynchus mykiss</name>
    <name type="common">Rainbow trout</name>
    <name type="synonym">Salmo gairdneri</name>
    <dbReference type="NCBI Taxonomy" id="8022"/>
    <lineage>
        <taxon>Eukaryota</taxon>
        <taxon>Metazoa</taxon>
        <taxon>Chordata</taxon>
        <taxon>Craniata</taxon>
        <taxon>Vertebrata</taxon>
        <taxon>Euteleostomi</taxon>
        <taxon>Actinopterygii</taxon>
        <taxon>Neopterygii</taxon>
        <taxon>Teleostei</taxon>
        <taxon>Protacanthopterygii</taxon>
        <taxon>Salmoniformes</taxon>
        <taxon>Salmonidae</taxon>
        <taxon>Salmoninae</taxon>
        <taxon>Oncorhynchus</taxon>
    </lineage>
</organism>
<dbReference type="GeneTree" id="ENSGT00940000159840"/>
<comment type="function">
    <text evidence="3">May act as a GTPase-activating protein for Rab family protein(s).</text>
</comment>
<dbReference type="SUPFAM" id="SSF47923">
    <property type="entry name" value="Ypt/Rab-GAP domain of gyp1p"/>
    <property type="match status" value="2"/>
</dbReference>
<feature type="domain" description="Rab-GAP TBC" evidence="4">
    <location>
        <begin position="214"/>
        <end position="437"/>
    </location>
</feature>
<dbReference type="Ensembl" id="ENSOMYT00000066470.2">
    <property type="protein sequence ID" value="ENSOMYP00000061060.1"/>
    <property type="gene ID" value="ENSOMYG00000027796.2"/>
</dbReference>
<dbReference type="InterPro" id="IPR035969">
    <property type="entry name" value="Rab-GAP_TBC_sf"/>
</dbReference>
<reference evidence="5" key="3">
    <citation type="submission" date="2025-09" db="UniProtKB">
        <authorList>
            <consortium name="Ensembl"/>
        </authorList>
    </citation>
    <scope>IDENTIFICATION</scope>
</reference>
<keyword evidence="6" id="KW-1185">Reference proteome</keyword>
<name>A0A8C7S895_ONCMY</name>
<sequence length="508" mass="58966">MSTDGNKKQFWKRNTAKVPGSIQHVYGAQHPPFDPLLHANLIKAGNKPQTTPGGKPKKATTFQEFESITSDAWDVGDDDDELLAMAAQNLNIEVVMETANKVILCRQHTQQSVQWEEGEESTPEVSFACEPSPLSDGKLVKSLSETYVAYASLHRQQSLPHRPTIPMVARIADQNTSGTPAMTEREASRLDKFKQVLAGPNTDLEELRKLSWSGIPRHVRPITWKLLSGYLPANTERRESTLQRKRQEYFGFIEQYYDSRNDEHHQDTYRQIRIDIPRMSPECLMLQPMVTEIFERILFIWAIRHPASGYVQGINDLVTPFFVVYVFEYIKEEVENFDVSSLQEAALRNIEADSFWCMSKLLDGIQDNYTFAQPGIQRKVKALEELVSRIDETVHIHMQQYEVEYLQFAFRWMNNLLMRELPLRCTIRLWDTYQAEPEGFSHFHLYVCAAFLVRWRKEILDQRDFQGLMILLQNLPTMHWGNEEVSVLLAEAYRLKFAFADAPNHYKR</sequence>
<evidence type="ECO:0000259" key="4">
    <source>
        <dbReference type="PROSITE" id="PS50086"/>
    </source>
</evidence>
<evidence type="ECO:0000256" key="1">
    <source>
        <dbReference type="ARBA" id="ARBA00022468"/>
    </source>
</evidence>
<proteinExistence type="predicted"/>
<evidence type="ECO:0000313" key="5">
    <source>
        <dbReference type="Ensembl" id="ENSOMYP00000061060.1"/>
    </source>
</evidence>
<gene>
    <name evidence="5" type="primary">tbc1d22a</name>
</gene>
<evidence type="ECO:0000256" key="3">
    <source>
        <dbReference type="ARBA" id="ARBA00043879"/>
    </source>
</evidence>
<dbReference type="PANTHER" id="PTHR22957">
    <property type="entry name" value="TBC1 DOMAIN FAMILY MEMBER GTPASE-ACTIVATING PROTEIN"/>
    <property type="match status" value="1"/>
</dbReference>
<dbReference type="GO" id="GO:0071889">
    <property type="term" value="F:14-3-3 protein binding"/>
    <property type="evidence" value="ECO:0007669"/>
    <property type="project" value="UniProtKB-ARBA"/>
</dbReference>
<dbReference type="FunFam" id="1.10.8.270:FF:000004">
    <property type="entry name" value="TBC1 domain family, member 22B"/>
    <property type="match status" value="1"/>
</dbReference>
<dbReference type="GO" id="GO:0005096">
    <property type="term" value="F:GTPase activator activity"/>
    <property type="evidence" value="ECO:0007669"/>
    <property type="project" value="UniProtKB-KW"/>
</dbReference>
<dbReference type="FunFam" id="1.10.10.750:FF:000009">
    <property type="entry name" value="TBC1 domain family member 22A"/>
    <property type="match status" value="1"/>
</dbReference>
<evidence type="ECO:0000313" key="6">
    <source>
        <dbReference type="Proteomes" id="UP000694395"/>
    </source>
</evidence>
<accession>A0A8C7S895</accession>
<keyword evidence="1" id="KW-0343">GTPase activation</keyword>
<evidence type="ECO:0000256" key="2">
    <source>
        <dbReference type="ARBA" id="ARBA00022553"/>
    </source>
</evidence>